<sequence length="312" mass="34842">MVAKTSSKEVVADIAVMYVRIARSLRRLGEISLALNVCERGLNKCPKSSNMRIIMGQIQISYYSKENRPGLLKSALINFEKALKLDPQNYIARLLASKIYLKAGARKHAKAYLAQILKISPDDERAKALMEIIREKEKKAKSAKKESKAISDDASLKGRSTKESPQVKPPETTKDEGQWNLDEKVIIGEEEDADDEFIMELLSAKLTMFSRLEGLSAIFLLDKNGQPYRIINKEKLDENIIPSMIFNLFSVSKNAVRRSGFGAIQRGVLISPIGAVIIARAYHSTLAVIVDADTNIANVEKRVDRYLEEVTG</sequence>
<dbReference type="SUPFAM" id="SSF48452">
    <property type="entry name" value="TPR-like"/>
    <property type="match status" value="1"/>
</dbReference>
<evidence type="ECO:0000313" key="2">
    <source>
        <dbReference type="EMBL" id="VAX18290.1"/>
    </source>
</evidence>
<dbReference type="Gene3D" id="3.30.450.30">
    <property type="entry name" value="Dynein light chain 2a, cytoplasmic"/>
    <property type="match status" value="1"/>
</dbReference>
<feature type="region of interest" description="Disordered" evidence="1">
    <location>
        <begin position="143"/>
        <end position="180"/>
    </location>
</feature>
<dbReference type="Gene3D" id="1.25.40.10">
    <property type="entry name" value="Tetratricopeptide repeat domain"/>
    <property type="match status" value="1"/>
</dbReference>
<reference evidence="2" key="1">
    <citation type="submission" date="2018-06" db="EMBL/GenBank/DDBJ databases">
        <authorList>
            <person name="Zhirakovskaya E."/>
        </authorList>
    </citation>
    <scope>NUCLEOTIDE SEQUENCE</scope>
</reference>
<protein>
    <submittedName>
        <fullName evidence="2">Uncharacterized protein</fullName>
    </submittedName>
</protein>
<dbReference type="InterPro" id="IPR011990">
    <property type="entry name" value="TPR-like_helical_dom_sf"/>
</dbReference>
<name>A0A3B1C5Z2_9ZZZZ</name>
<feature type="compositionally biased region" description="Basic and acidic residues" evidence="1">
    <location>
        <begin position="171"/>
        <end position="180"/>
    </location>
</feature>
<feature type="compositionally biased region" description="Basic and acidic residues" evidence="1">
    <location>
        <begin position="143"/>
        <end position="162"/>
    </location>
</feature>
<evidence type="ECO:0000256" key="1">
    <source>
        <dbReference type="SAM" id="MobiDB-lite"/>
    </source>
</evidence>
<organism evidence="2">
    <name type="scientific">hydrothermal vent metagenome</name>
    <dbReference type="NCBI Taxonomy" id="652676"/>
    <lineage>
        <taxon>unclassified sequences</taxon>
        <taxon>metagenomes</taxon>
        <taxon>ecological metagenomes</taxon>
    </lineage>
</organism>
<dbReference type="AlphaFoldDB" id="A0A3B1C5Z2"/>
<dbReference type="EMBL" id="UOGE01000034">
    <property type="protein sequence ID" value="VAX18290.1"/>
    <property type="molecule type" value="Genomic_DNA"/>
</dbReference>
<accession>A0A3B1C5Z2</accession>
<gene>
    <name evidence="2" type="ORF">MNBD_NITROSPINAE02-1056</name>
</gene>
<dbReference type="Pfam" id="PF14559">
    <property type="entry name" value="TPR_19"/>
    <property type="match status" value="1"/>
</dbReference>
<proteinExistence type="predicted"/>